<dbReference type="AlphaFoldDB" id="A0ABD5CBY1"/>
<evidence type="ECO:0000313" key="9">
    <source>
        <dbReference type="Proteomes" id="UP001245184"/>
    </source>
</evidence>
<dbReference type="SUPFAM" id="SSF160544">
    <property type="entry name" value="EscU C-terminal domain-like"/>
    <property type="match status" value="1"/>
</dbReference>
<dbReference type="NCBIfam" id="TIGR01404">
    <property type="entry name" value="FlhB_rel_III"/>
    <property type="match status" value="1"/>
</dbReference>
<dbReference type="PANTHER" id="PTHR30531">
    <property type="entry name" value="FLAGELLAR BIOSYNTHETIC PROTEIN FLHB"/>
    <property type="match status" value="1"/>
</dbReference>
<evidence type="ECO:0000256" key="4">
    <source>
        <dbReference type="ARBA" id="ARBA00022692"/>
    </source>
</evidence>
<dbReference type="RefSeq" id="WP_310029426.1">
    <property type="nucleotide sequence ID" value="NZ_JAVIZN010000001.1"/>
</dbReference>
<dbReference type="GO" id="GO:0005886">
    <property type="term" value="C:plasma membrane"/>
    <property type="evidence" value="ECO:0007669"/>
    <property type="project" value="UniProtKB-SubCell"/>
</dbReference>
<keyword evidence="6 7" id="KW-0472">Membrane</keyword>
<evidence type="ECO:0000256" key="1">
    <source>
        <dbReference type="ARBA" id="ARBA00004651"/>
    </source>
</evidence>
<dbReference type="Gene3D" id="3.40.1690.10">
    <property type="entry name" value="secretion proteins EscU"/>
    <property type="match status" value="1"/>
</dbReference>
<evidence type="ECO:0000256" key="7">
    <source>
        <dbReference type="SAM" id="Phobius"/>
    </source>
</evidence>
<feature type="transmembrane region" description="Helical" evidence="7">
    <location>
        <begin position="186"/>
        <end position="204"/>
    </location>
</feature>
<dbReference type="EMBL" id="JAVIZN010000001">
    <property type="protein sequence ID" value="MDR6201299.1"/>
    <property type="molecule type" value="Genomic_DNA"/>
</dbReference>
<keyword evidence="5 7" id="KW-1133">Transmembrane helix</keyword>
<protein>
    <submittedName>
        <fullName evidence="8">Type III secretion protein U</fullName>
    </submittedName>
</protein>
<gene>
    <name evidence="8" type="ORF">QF025_000019</name>
</gene>
<dbReference type="PANTHER" id="PTHR30531:SF6">
    <property type="entry name" value="SECRETION SYSTEM APPARATUS PROTEIN SSAU"/>
    <property type="match status" value="1"/>
</dbReference>
<name>A0ABD5CBY1_9BURK</name>
<keyword evidence="4 7" id="KW-0812">Transmembrane</keyword>
<dbReference type="NCBIfam" id="NF009364">
    <property type="entry name" value="PRK12721.1"/>
    <property type="match status" value="1"/>
</dbReference>
<dbReference type="InterPro" id="IPR029025">
    <property type="entry name" value="T3SS_substrate_exporter_C"/>
</dbReference>
<reference evidence="8 9" key="1">
    <citation type="submission" date="2023-08" db="EMBL/GenBank/DDBJ databases">
        <title>Genome sequencing of plant associated microbes to promote plant fitness in Sorghum bicolor and Oryza sativa.</title>
        <authorList>
            <person name="Coleman-Derr D."/>
        </authorList>
    </citation>
    <scope>NUCLEOTIDE SEQUENCE [LARGE SCALE GENOMIC DNA]</scope>
    <source>
        <strain evidence="8 9">SLBN-33</strain>
    </source>
</reference>
<feature type="transmembrane region" description="Helical" evidence="7">
    <location>
        <begin position="85"/>
        <end position="107"/>
    </location>
</feature>
<evidence type="ECO:0000256" key="2">
    <source>
        <dbReference type="ARBA" id="ARBA00010690"/>
    </source>
</evidence>
<evidence type="ECO:0000256" key="6">
    <source>
        <dbReference type="ARBA" id="ARBA00023136"/>
    </source>
</evidence>
<sequence>MSEKTEEPTAKKRRDAREKGQVAKSVDLTTCAQLSVLLAFFWFEGAAMWQGMQGLIIVTLDSVNLPLERAASQIRDAFFALSLKFLAPLCGILFVSSVASILAQVGVMISPEALAFKGDKLNPVNNAKQFVSMKRLVEFAKSLVKSAVLAVIFYYLMRRYLGSLQFLPLCGAQCGVRLTVEIIKNLWLALIVVYIVIGGFDFAYQRYQLTKELKMSRDEVQREYKDTDGNPEIKGKRKEAHREIQNSNRAANVKKSSVLVRNPTHIAVCLYYKDGETPLPRILDMGVDEVAKQMVRIAESEGVPMVEHIPVARSLYAKSAVGDYIPSSLIDPIAEILQMVASLDRKK</sequence>
<feature type="transmembrane region" description="Helical" evidence="7">
    <location>
        <begin position="21"/>
        <end position="43"/>
    </location>
</feature>
<comment type="caution">
    <text evidence="8">The sequence shown here is derived from an EMBL/GenBank/DDBJ whole genome shotgun (WGS) entry which is preliminary data.</text>
</comment>
<proteinExistence type="inferred from homology"/>
<keyword evidence="3" id="KW-1003">Cell membrane</keyword>
<evidence type="ECO:0000256" key="3">
    <source>
        <dbReference type="ARBA" id="ARBA00022475"/>
    </source>
</evidence>
<accession>A0ABD5CBY1</accession>
<evidence type="ECO:0000256" key="5">
    <source>
        <dbReference type="ARBA" id="ARBA00022989"/>
    </source>
</evidence>
<dbReference type="PRINTS" id="PR00950">
    <property type="entry name" value="TYPE3IMSPROT"/>
</dbReference>
<evidence type="ECO:0000313" key="8">
    <source>
        <dbReference type="EMBL" id="MDR6201299.1"/>
    </source>
</evidence>
<comment type="similarity">
    <text evidence="2">Belongs to the type III secretion exporter family.</text>
</comment>
<organism evidence="8 9">
    <name type="scientific">Paraburkholderia graminis</name>
    <dbReference type="NCBI Taxonomy" id="60548"/>
    <lineage>
        <taxon>Bacteria</taxon>
        <taxon>Pseudomonadati</taxon>
        <taxon>Pseudomonadota</taxon>
        <taxon>Betaproteobacteria</taxon>
        <taxon>Burkholderiales</taxon>
        <taxon>Burkholderiaceae</taxon>
        <taxon>Paraburkholderia</taxon>
    </lineage>
</organism>
<dbReference type="Pfam" id="PF01312">
    <property type="entry name" value="Bac_export_2"/>
    <property type="match status" value="1"/>
</dbReference>
<feature type="transmembrane region" description="Helical" evidence="7">
    <location>
        <begin position="139"/>
        <end position="157"/>
    </location>
</feature>
<dbReference type="InterPro" id="IPR006307">
    <property type="entry name" value="BsaZ-like"/>
</dbReference>
<dbReference type="InterPro" id="IPR006135">
    <property type="entry name" value="T3SS_substrate_exporter"/>
</dbReference>
<dbReference type="Proteomes" id="UP001245184">
    <property type="component" value="Unassembled WGS sequence"/>
</dbReference>
<comment type="subcellular location">
    <subcellularLocation>
        <location evidence="1">Cell membrane</location>
        <topology evidence="1">Multi-pass membrane protein</topology>
    </subcellularLocation>
</comment>